<gene>
    <name evidence="2" type="ORF">G3A50_07740</name>
</gene>
<dbReference type="KEGG" id="apra:G3A50_07740"/>
<feature type="region of interest" description="Disordered" evidence="1">
    <location>
        <begin position="39"/>
        <end position="87"/>
    </location>
</feature>
<dbReference type="EMBL" id="CP048630">
    <property type="protein sequence ID" value="QIB33603.1"/>
    <property type="molecule type" value="Genomic_DNA"/>
</dbReference>
<dbReference type="Proteomes" id="UP000464751">
    <property type="component" value="Chromosome"/>
</dbReference>
<dbReference type="AlphaFoldDB" id="A0A6P1YMZ2"/>
<protein>
    <submittedName>
        <fullName evidence="2">DUF2934 domain-containing protein</fullName>
    </submittedName>
</protein>
<organism evidence="2 3">
    <name type="scientific">Ancylobacter pratisalsi</name>
    <dbReference type="NCBI Taxonomy" id="1745854"/>
    <lineage>
        <taxon>Bacteria</taxon>
        <taxon>Pseudomonadati</taxon>
        <taxon>Pseudomonadota</taxon>
        <taxon>Alphaproteobacteria</taxon>
        <taxon>Hyphomicrobiales</taxon>
        <taxon>Xanthobacteraceae</taxon>
        <taxon>Ancylobacter</taxon>
    </lineage>
</organism>
<evidence type="ECO:0000256" key="1">
    <source>
        <dbReference type="SAM" id="MobiDB-lite"/>
    </source>
</evidence>
<dbReference type="RefSeq" id="WP_163074698.1">
    <property type="nucleotide sequence ID" value="NZ_CP048630.1"/>
</dbReference>
<proteinExistence type="predicted"/>
<evidence type="ECO:0000313" key="3">
    <source>
        <dbReference type="Proteomes" id="UP000464751"/>
    </source>
</evidence>
<accession>A0A6P1YMZ2</accession>
<name>A0A6P1YMZ2_9HYPH</name>
<keyword evidence="3" id="KW-1185">Reference proteome</keyword>
<evidence type="ECO:0000313" key="2">
    <source>
        <dbReference type="EMBL" id="QIB33603.1"/>
    </source>
</evidence>
<sequence length="87" mass="9226">MGRIEQDVREAAYMTWIAEGRPEGSELAAWMQKHQLVKGEHAAAQEFSVPSAGPHARADLTNEDATPGTGILPPVGSDEDGNSQPTG</sequence>
<reference evidence="2 3" key="1">
    <citation type="submission" date="2020-02" db="EMBL/GenBank/DDBJ databases">
        <authorList>
            <person name="Li G."/>
        </authorList>
    </citation>
    <scope>NUCLEOTIDE SEQUENCE [LARGE SCALE GENOMIC DNA]</scope>
    <source>
        <strain evidence="2 3">DSM 102029</strain>
    </source>
</reference>